<dbReference type="Pfam" id="PF17293">
    <property type="entry name" value="Arm-DNA-bind_5"/>
    <property type="match status" value="1"/>
</dbReference>
<gene>
    <name evidence="2" type="ORF">F2Y86_15300</name>
</gene>
<sequence length="62" mass="6868">METKRSTYATSFYIKRSAVRNRDGKAPIMVKISVDGDDKAMGTKLFVTPDLWENGKAKGKSA</sequence>
<dbReference type="InterPro" id="IPR035386">
    <property type="entry name" value="Arm-DNA-bind_5"/>
</dbReference>
<feature type="domain" description="Arm DNA-binding" evidence="1">
    <location>
        <begin position="21"/>
        <end position="57"/>
    </location>
</feature>
<proteinExistence type="predicted"/>
<dbReference type="AlphaFoldDB" id="A0A5M6A6U5"/>
<feature type="non-terminal residue" evidence="2">
    <location>
        <position position="62"/>
    </location>
</feature>
<accession>A0A5M6A6U5</accession>
<reference evidence="2 3" key="1">
    <citation type="journal article" date="2019" name="Nat. Med.">
        <title>A library of human gut bacterial isolates paired with longitudinal multiomics data enables mechanistic microbiome research.</title>
        <authorList>
            <person name="Poyet M."/>
            <person name="Groussin M."/>
            <person name="Gibbons S.M."/>
            <person name="Avila-Pacheco J."/>
            <person name="Jiang X."/>
            <person name="Kearney S.M."/>
            <person name="Perrotta A.R."/>
            <person name="Berdy B."/>
            <person name="Zhao S."/>
            <person name="Lieberman T.D."/>
            <person name="Swanson P.K."/>
            <person name="Smith M."/>
            <person name="Roesemann S."/>
            <person name="Alexander J.E."/>
            <person name="Rich S.A."/>
            <person name="Livny J."/>
            <person name="Vlamakis H."/>
            <person name="Clish C."/>
            <person name="Bullock K."/>
            <person name="Deik A."/>
            <person name="Scott J."/>
            <person name="Pierce K.A."/>
            <person name="Xavier R.J."/>
            <person name="Alm E.J."/>
        </authorList>
    </citation>
    <scope>NUCLEOTIDE SEQUENCE [LARGE SCALE GENOMIC DNA]</scope>
    <source>
        <strain evidence="2 3">BIOML-A7</strain>
    </source>
</reference>
<evidence type="ECO:0000259" key="1">
    <source>
        <dbReference type="Pfam" id="PF17293"/>
    </source>
</evidence>
<evidence type="ECO:0000313" key="2">
    <source>
        <dbReference type="EMBL" id="KAA5407535.1"/>
    </source>
</evidence>
<organism evidence="2 3">
    <name type="scientific">Bacteroides cellulosilyticus</name>
    <dbReference type="NCBI Taxonomy" id="246787"/>
    <lineage>
        <taxon>Bacteria</taxon>
        <taxon>Pseudomonadati</taxon>
        <taxon>Bacteroidota</taxon>
        <taxon>Bacteroidia</taxon>
        <taxon>Bacteroidales</taxon>
        <taxon>Bacteroidaceae</taxon>
        <taxon>Bacteroides</taxon>
    </lineage>
</organism>
<evidence type="ECO:0000313" key="3">
    <source>
        <dbReference type="Proteomes" id="UP000325055"/>
    </source>
</evidence>
<dbReference type="Proteomes" id="UP000325055">
    <property type="component" value="Unassembled WGS sequence"/>
</dbReference>
<protein>
    <submittedName>
        <fullName evidence="2">Site-specific integrase</fullName>
    </submittedName>
</protein>
<dbReference type="RefSeq" id="WP_236100755.1">
    <property type="nucleotide sequence ID" value="NZ_RCXI01000013.1"/>
</dbReference>
<comment type="caution">
    <text evidence="2">The sequence shown here is derived from an EMBL/GenBank/DDBJ whole genome shotgun (WGS) entry which is preliminary data.</text>
</comment>
<name>A0A5M6A6U5_9BACE</name>
<dbReference type="EMBL" id="VVYW01000012">
    <property type="protein sequence ID" value="KAA5407535.1"/>
    <property type="molecule type" value="Genomic_DNA"/>
</dbReference>